<dbReference type="Proteomes" id="UP001359485">
    <property type="component" value="Unassembled WGS sequence"/>
</dbReference>
<evidence type="ECO:0000313" key="5">
    <source>
        <dbReference type="Proteomes" id="UP001359485"/>
    </source>
</evidence>
<sequence length="343" mass="40538">MQDTSKVEIDTEKLPPVLQKVAIDSTPEKAVYHYYKAKFEGNVVVKKKPEWDAPRITPATELVAAKRDLILAERSLCRKRDEQNRRRDEMDKEWRELLEKELSLRSAFVKFNKFVKENHEKRERAEQRIKEEKELQKSRDQEIDELQNKVDYMKSIKDEMERQVDEYKMYENYLSQVIASSSQMNSTYDILNRYETLASARIDLAARQERNLTALETTRTEMIKLTEEKSQTMMGLKTELAQLQIRYDRAKAMSLRWETALTRIKNISAEKALELDQVRISCWNLYTAMCVRKNVDVTVEQDNIEEQLVFIKRSIQELKRILRIVQKKAAKEIVSTKQSNTTN</sequence>
<evidence type="ECO:0000313" key="4">
    <source>
        <dbReference type="EMBL" id="KAK6640686.1"/>
    </source>
</evidence>
<feature type="domain" description="DUF4200" evidence="3">
    <location>
        <begin position="62"/>
        <end position="178"/>
    </location>
</feature>
<dbReference type="EMBL" id="JAWJWF010000001">
    <property type="protein sequence ID" value="KAK6640686.1"/>
    <property type="molecule type" value="Genomic_DNA"/>
</dbReference>
<comment type="caution">
    <text evidence="4">The sequence shown here is derived from an EMBL/GenBank/DDBJ whole genome shotgun (WGS) entry which is preliminary data.</text>
</comment>
<reference evidence="4 5" key="1">
    <citation type="submission" date="2023-09" db="EMBL/GenBank/DDBJ databases">
        <title>Genomes of two closely related lineages of the louse Polyplax serrata with different host specificities.</title>
        <authorList>
            <person name="Martinu J."/>
            <person name="Tarabai H."/>
            <person name="Stefka J."/>
            <person name="Hypsa V."/>
        </authorList>
    </citation>
    <scope>NUCLEOTIDE SEQUENCE [LARGE SCALE GENOMIC DNA]</scope>
    <source>
        <strain evidence="4">98ZLc_SE</strain>
    </source>
</reference>
<accession>A0ABR1BEX2</accession>
<feature type="coiled-coil region" evidence="2">
    <location>
        <begin position="80"/>
        <end position="163"/>
    </location>
</feature>
<organism evidence="4 5">
    <name type="scientific">Polyplax serrata</name>
    <name type="common">Common mouse louse</name>
    <dbReference type="NCBI Taxonomy" id="468196"/>
    <lineage>
        <taxon>Eukaryota</taxon>
        <taxon>Metazoa</taxon>
        <taxon>Ecdysozoa</taxon>
        <taxon>Arthropoda</taxon>
        <taxon>Hexapoda</taxon>
        <taxon>Insecta</taxon>
        <taxon>Pterygota</taxon>
        <taxon>Neoptera</taxon>
        <taxon>Paraneoptera</taxon>
        <taxon>Psocodea</taxon>
        <taxon>Troctomorpha</taxon>
        <taxon>Phthiraptera</taxon>
        <taxon>Anoplura</taxon>
        <taxon>Polyplacidae</taxon>
        <taxon>Polyplax</taxon>
    </lineage>
</organism>
<dbReference type="PANTHER" id="PTHR21683">
    <property type="entry name" value="COILED-COIL DOMAIN-CONTAINING PROTEIN 42 LIKE-2-LIKE-RELATED"/>
    <property type="match status" value="1"/>
</dbReference>
<evidence type="ECO:0000256" key="1">
    <source>
        <dbReference type="ARBA" id="ARBA00023054"/>
    </source>
</evidence>
<protein>
    <recommendedName>
        <fullName evidence="3">DUF4200 domain-containing protein</fullName>
    </recommendedName>
</protein>
<evidence type="ECO:0000259" key="3">
    <source>
        <dbReference type="Pfam" id="PF13863"/>
    </source>
</evidence>
<dbReference type="Pfam" id="PF13863">
    <property type="entry name" value="DUF4200"/>
    <property type="match status" value="1"/>
</dbReference>
<name>A0ABR1BEX2_POLSC</name>
<dbReference type="InterPro" id="IPR051147">
    <property type="entry name" value="CFAP_domain-containing"/>
</dbReference>
<dbReference type="InterPro" id="IPR025252">
    <property type="entry name" value="DUF4200"/>
</dbReference>
<keyword evidence="5" id="KW-1185">Reference proteome</keyword>
<gene>
    <name evidence="4" type="ORF">RUM44_012383</name>
</gene>
<proteinExistence type="predicted"/>
<evidence type="ECO:0000256" key="2">
    <source>
        <dbReference type="SAM" id="Coils"/>
    </source>
</evidence>
<keyword evidence="1 2" id="KW-0175">Coiled coil</keyword>
<dbReference type="PANTHER" id="PTHR21683:SF2">
    <property type="entry name" value="COILED-COIL DOMAIN-CONTAINING PROTEIN 42 LIKE-2-LIKE"/>
    <property type="match status" value="1"/>
</dbReference>